<evidence type="ECO:0000313" key="3">
    <source>
        <dbReference type="Proteomes" id="UP000299102"/>
    </source>
</evidence>
<feature type="region of interest" description="Disordered" evidence="1">
    <location>
        <begin position="243"/>
        <end position="270"/>
    </location>
</feature>
<accession>A0A4C1WH44</accession>
<dbReference type="Proteomes" id="UP000299102">
    <property type="component" value="Unassembled WGS sequence"/>
</dbReference>
<organism evidence="2 3">
    <name type="scientific">Eumeta variegata</name>
    <name type="common">Bagworm moth</name>
    <name type="synonym">Eumeta japonica</name>
    <dbReference type="NCBI Taxonomy" id="151549"/>
    <lineage>
        <taxon>Eukaryota</taxon>
        <taxon>Metazoa</taxon>
        <taxon>Ecdysozoa</taxon>
        <taxon>Arthropoda</taxon>
        <taxon>Hexapoda</taxon>
        <taxon>Insecta</taxon>
        <taxon>Pterygota</taxon>
        <taxon>Neoptera</taxon>
        <taxon>Endopterygota</taxon>
        <taxon>Lepidoptera</taxon>
        <taxon>Glossata</taxon>
        <taxon>Ditrysia</taxon>
        <taxon>Tineoidea</taxon>
        <taxon>Psychidae</taxon>
        <taxon>Oiketicinae</taxon>
        <taxon>Eumeta</taxon>
    </lineage>
</organism>
<evidence type="ECO:0000313" key="2">
    <source>
        <dbReference type="EMBL" id="GBP49679.1"/>
    </source>
</evidence>
<name>A0A4C1WH44_EUMVA</name>
<proteinExistence type="predicted"/>
<comment type="caution">
    <text evidence="2">The sequence shown here is derived from an EMBL/GenBank/DDBJ whole genome shotgun (WGS) entry which is preliminary data.</text>
</comment>
<keyword evidence="3" id="KW-1185">Reference proteome</keyword>
<feature type="compositionally biased region" description="Low complexity" evidence="1">
    <location>
        <begin position="246"/>
        <end position="259"/>
    </location>
</feature>
<dbReference type="EMBL" id="BGZK01000550">
    <property type="protein sequence ID" value="GBP49679.1"/>
    <property type="molecule type" value="Genomic_DNA"/>
</dbReference>
<sequence>MEFRFPRLCMVVKTGRQRIPQRGRDTSPPSAGARAATSQRKHLNKHWPFGRSARRYRGRHRTPRGMSDGGGALIGPRIRYSLKGCDCFMSRDRAVPPTSSASYSTRIDVTEKKRYPRIGHILQRSREGWEIESSDYDGQIHVAEVSGRRHDLGPGLNTLRPQWPISWRHGHGYRYRWDVCSEGCPINVSRDTERGPYRGSRSESKILLHRMSTQKRPRAPPPGDLGYYKFYYPTRAIRVSTREGRGAAARGAGAALDTGDAGGGHDSRRD</sequence>
<protein>
    <submittedName>
        <fullName evidence="2">Uncharacterized protein</fullName>
    </submittedName>
</protein>
<feature type="region of interest" description="Disordered" evidence="1">
    <location>
        <begin position="16"/>
        <end position="72"/>
    </location>
</feature>
<dbReference type="AlphaFoldDB" id="A0A4C1WH44"/>
<reference evidence="2 3" key="1">
    <citation type="journal article" date="2019" name="Commun. Biol.">
        <title>The bagworm genome reveals a unique fibroin gene that provides high tensile strength.</title>
        <authorList>
            <person name="Kono N."/>
            <person name="Nakamura H."/>
            <person name="Ohtoshi R."/>
            <person name="Tomita M."/>
            <person name="Numata K."/>
            <person name="Arakawa K."/>
        </authorList>
    </citation>
    <scope>NUCLEOTIDE SEQUENCE [LARGE SCALE GENOMIC DNA]</scope>
</reference>
<gene>
    <name evidence="2" type="ORF">EVAR_33313_1</name>
</gene>
<evidence type="ECO:0000256" key="1">
    <source>
        <dbReference type="SAM" id="MobiDB-lite"/>
    </source>
</evidence>
<feature type="compositionally biased region" description="Basic residues" evidence="1">
    <location>
        <begin position="52"/>
        <end position="63"/>
    </location>
</feature>